<reference evidence="1" key="2">
    <citation type="journal article" date="2019" name="Genome Biol. Evol.">
        <title>Day and night: Metabolic profiles and evolutionary relationships of six axenic non-marine cyanobacteria.</title>
        <authorList>
            <person name="Will S.E."/>
            <person name="Henke P."/>
            <person name="Boedeker C."/>
            <person name="Huang S."/>
            <person name="Brinkmann H."/>
            <person name="Rohde M."/>
            <person name="Jarek M."/>
            <person name="Friedl T."/>
            <person name="Seufert S."/>
            <person name="Schumacher M."/>
            <person name="Overmann J."/>
            <person name="Neumann-Schaal M."/>
            <person name="Petersen J."/>
        </authorList>
    </citation>
    <scope>NUCLEOTIDE SEQUENCE [LARGE SCALE GENOMIC DNA]</scope>
    <source>
        <strain evidence="1">PCC 7102</strain>
    </source>
</reference>
<protein>
    <submittedName>
        <fullName evidence="1">Uncharacterized protein</fullName>
    </submittedName>
</protein>
<dbReference type="Proteomes" id="UP000271624">
    <property type="component" value="Unassembled WGS sequence"/>
</dbReference>
<evidence type="ECO:0000313" key="2">
    <source>
        <dbReference type="Proteomes" id="UP000271624"/>
    </source>
</evidence>
<gene>
    <name evidence="1" type="ORF">DSM106972_095290</name>
</gene>
<evidence type="ECO:0000313" key="1">
    <source>
        <dbReference type="EMBL" id="RUS93930.1"/>
    </source>
</evidence>
<dbReference type="EMBL" id="RSCL01000054">
    <property type="protein sequence ID" value="RUS93930.1"/>
    <property type="molecule type" value="Genomic_DNA"/>
</dbReference>
<sequence length="92" mass="10389">MALRVKVTRADFESASSDGWVDGLVQGRKGFWAYVELGSEQEYIPSSNDDPRTEYRLFRGCDVFLAESQEQLESVTDNSNAKLTNITVILYC</sequence>
<dbReference type="AlphaFoldDB" id="A0A433UJA8"/>
<name>A0A433UJA8_9CYAN</name>
<comment type="caution">
    <text evidence="1">The sequence shown here is derived from an EMBL/GenBank/DDBJ whole genome shotgun (WGS) entry which is preliminary data.</text>
</comment>
<reference evidence="1" key="1">
    <citation type="submission" date="2018-12" db="EMBL/GenBank/DDBJ databases">
        <authorList>
            <person name="Will S."/>
            <person name="Neumann-Schaal M."/>
            <person name="Henke P."/>
        </authorList>
    </citation>
    <scope>NUCLEOTIDE SEQUENCE</scope>
    <source>
        <strain evidence="1">PCC 7102</strain>
    </source>
</reference>
<keyword evidence="2" id="KW-1185">Reference proteome</keyword>
<dbReference type="RefSeq" id="WP_127087444.1">
    <property type="nucleotide sequence ID" value="NZ_RSCL01000054.1"/>
</dbReference>
<dbReference type="OrthoDB" id="516147at2"/>
<proteinExistence type="predicted"/>
<organism evidence="1 2">
    <name type="scientific">Dulcicalothrix desertica PCC 7102</name>
    <dbReference type="NCBI Taxonomy" id="232991"/>
    <lineage>
        <taxon>Bacteria</taxon>
        <taxon>Bacillati</taxon>
        <taxon>Cyanobacteriota</taxon>
        <taxon>Cyanophyceae</taxon>
        <taxon>Nostocales</taxon>
        <taxon>Calotrichaceae</taxon>
        <taxon>Dulcicalothrix</taxon>
    </lineage>
</organism>
<accession>A0A433UJA8</accession>